<dbReference type="SUPFAM" id="SSF53448">
    <property type="entry name" value="Nucleotide-diphospho-sugar transferases"/>
    <property type="match status" value="1"/>
</dbReference>
<dbReference type="InterPro" id="IPR029044">
    <property type="entry name" value="Nucleotide-diphossugar_trans"/>
</dbReference>
<dbReference type="Gene3D" id="3.90.550.10">
    <property type="entry name" value="Spore Coat Polysaccharide Biosynthesis Protein SpsA, Chain A"/>
    <property type="match status" value="1"/>
</dbReference>
<dbReference type="InterPro" id="IPR001173">
    <property type="entry name" value="Glyco_trans_2-like"/>
</dbReference>
<evidence type="ECO:0000259" key="1">
    <source>
        <dbReference type="Pfam" id="PF00535"/>
    </source>
</evidence>
<evidence type="ECO:0000313" key="3">
    <source>
        <dbReference type="Proteomes" id="UP001170959"/>
    </source>
</evidence>
<feature type="domain" description="Glycosyltransferase 2-like" evidence="1">
    <location>
        <begin position="8"/>
        <end position="165"/>
    </location>
</feature>
<dbReference type="Proteomes" id="UP001170959">
    <property type="component" value="Unassembled WGS sequence"/>
</dbReference>
<gene>
    <name evidence="2" type="ORF">HX001_11150</name>
</gene>
<comment type="caution">
    <text evidence="2">The sequence shown here is derived from an EMBL/GenBank/DDBJ whole genome shotgun (WGS) entry which is preliminary data.</text>
</comment>
<proteinExistence type="predicted"/>
<dbReference type="EMBL" id="JACAGJ010000005">
    <property type="protein sequence ID" value="MDM1073039.1"/>
    <property type="molecule type" value="Genomic_DNA"/>
</dbReference>
<dbReference type="AlphaFoldDB" id="A0AAJ1V841"/>
<dbReference type="GO" id="GO:0016758">
    <property type="term" value="F:hexosyltransferase activity"/>
    <property type="evidence" value="ECO:0007669"/>
    <property type="project" value="UniProtKB-ARBA"/>
</dbReference>
<name>A0AAJ1V841_9FLAO</name>
<evidence type="ECO:0000313" key="2">
    <source>
        <dbReference type="EMBL" id="MDM1073039.1"/>
    </source>
</evidence>
<organism evidence="2 3">
    <name type="scientific">Empedobacter brevis</name>
    <dbReference type="NCBI Taxonomy" id="247"/>
    <lineage>
        <taxon>Bacteria</taxon>
        <taxon>Pseudomonadati</taxon>
        <taxon>Bacteroidota</taxon>
        <taxon>Flavobacteriia</taxon>
        <taxon>Flavobacteriales</taxon>
        <taxon>Weeksellaceae</taxon>
        <taxon>Empedobacter</taxon>
    </lineage>
</organism>
<reference evidence="2" key="1">
    <citation type="submission" date="2020-06" db="EMBL/GenBank/DDBJ databases">
        <authorList>
            <person name="Dong N."/>
        </authorList>
    </citation>
    <scope>NUCLEOTIDE SEQUENCE</scope>
    <source>
        <strain evidence="2">R655-4</strain>
    </source>
</reference>
<protein>
    <submittedName>
        <fullName evidence="2">Glycosyltransferase</fullName>
    </submittedName>
</protein>
<dbReference type="PANTHER" id="PTHR22916">
    <property type="entry name" value="GLYCOSYLTRANSFERASE"/>
    <property type="match status" value="1"/>
</dbReference>
<reference evidence="2" key="2">
    <citation type="journal article" date="2022" name="Sci. Total Environ.">
        <title>Prevalence, transmission, and molecular epidemiology of tet(X)-positive bacteria among humans, animals, and environmental niches in China: An epidemiological, and genomic-based study.</title>
        <authorList>
            <person name="Dong N."/>
            <person name="Zeng Y."/>
            <person name="Cai C."/>
            <person name="Sun C."/>
            <person name="Lu J."/>
            <person name="Liu C."/>
            <person name="Zhou H."/>
            <person name="Sun Q."/>
            <person name="Shu L."/>
            <person name="Wang H."/>
            <person name="Wang Y."/>
            <person name="Wang S."/>
            <person name="Wu C."/>
            <person name="Chan E.W."/>
            <person name="Chen G."/>
            <person name="Shen Z."/>
            <person name="Chen S."/>
            <person name="Zhang R."/>
        </authorList>
    </citation>
    <scope>NUCLEOTIDE SEQUENCE</scope>
    <source>
        <strain evidence="2">R655-4</strain>
    </source>
</reference>
<dbReference type="RefSeq" id="WP_286493752.1">
    <property type="nucleotide sequence ID" value="NZ_JACAGJ010000005.1"/>
</dbReference>
<accession>A0AAJ1V841</accession>
<sequence length="286" mass="33780">MTNQPLVSILVANYNNGHYFKECYESLIKQTYHNWECVIVDDKSTDNSIELINQLIRNDNRFKLFLNDDNLGVGSTKKKCIELASGEICGFIDPDDAIVEKALSIMINHIIKKPNQSIYYSNFIYCDENLNPERVRNTFQIESENIDFYNIGGEISHLAFFYRKHYFQTEGLNQKMRRAIDQDLYLKLYDLSSGKVLHINEDLYYYRIHQNGISTNNNTKKAVFWHWVAIIKSAERRDVNIENLFIDNFIDKSEYDKVKRKLDLLKKSKLLRLLHKLGLFKAYKYL</sequence>
<dbReference type="PANTHER" id="PTHR22916:SF3">
    <property type="entry name" value="UDP-GLCNAC:BETAGAL BETA-1,3-N-ACETYLGLUCOSAMINYLTRANSFERASE-LIKE PROTEIN 1"/>
    <property type="match status" value="1"/>
</dbReference>
<dbReference type="Pfam" id="PF00535">
    <property type="entry name" value="Glycos_transf_2"/>
    <property type="match status" value="1"/>
</dbReference>